<evidence type="ECO:0000256" key="6">
    <source>
        <dbReference type="SAM" id="SignalP"/>
    </source>
</evidence>
<feature type="chain" id="PRO_5046528728" description="Peptidase S1 domain-containing protein" evidence="6">
    <location>
        <begin position="21"/>
        <end position="282"/>
    </location>
</feature>
<comment type="similarity">
    <text evidence="5">Belongs to the peptidase S1 family. CLIP subfamily.</text>
</comment>
<evidence type="ECO:0000256" key="5">
    <source>
        <dbReference type="ARBA" id="ARBA00024195"/>
    </source>
</evidence>
<evidence type="ECO:0000259" key="7">
    <source>
        <dbReference type="PROSITE" id="PS50240"/>
    </source>
</evidence>
<dbReference type="InterPro" id="IPR043504">
    <property type="entry name" value="Peptidase_S1_PA_chymotrypsin"/>
</dbReference>
<keyword evidence="6" id="KW-0732">Signal</keyword>
<dbReference type="SUPFAM" id="SSF50494">
    <property type="entry name" value="Trypsin-like serine proteases"/>
    <property type="match status" value="1"/>
</dbReference>
<protein>
    <recommendedName>
        <fullName evidence="7">Peptidase S1 domain-containing protein</fullName>
    </recommendedName>
</protein>
<keyword evidence="2" id="KW-0378">Hydrolase</keyword>
<evidence type="ECO:0000313" key="9">
    <source>
        <dbReference type="Proteomes" id="UP000007062"/>
    </source>
</evidence>
<evidence type="ECO:0000313" key="8">
    <source>
        <dbReference type="EnsemblMetazoa" id="AGAP029961.P22"/>
    </source>
</evidence>
<dbReference type="InterPro" id="IPR009003">
    <property type="entry name" value="Peptidase_S1_PA"/>
</dbReference>
<evidence type="ECO:0000256" key="1">
    <source>
        <dbReference type="ARBA" id="ARBA00022670"/>
    </source>
</evidence>
<feature type="domain" description="Peptidase S1" evidence="7">
    <location>
        <begin position="51"/>
        <end position="281"/>
    </location>
</feature>
<evidence type="ECO:0000256" key="2">
    <source>
        <dbReference type="ARBA" id="ARBA00022801"/>
    </source>
</evidence>
<reference evidence="8 9" key="1">
    <citation type="journal article" date="2002" name="Science">
        <title>The genome sequence of the malaria mosquito Anopheles gambiae.</title>
        <authorList>
            <person name="Holt R.A."/>
            <person name="Subramanian G.M."/>
            <person name="Halpern A."/>
            <person name="Sutton G.G."/>
            <person name="Charlab R."/>
            <person name="Nusskern D.R."/>
            <person name="Wincker P."/>
            <person name="Clark A.G."/>
            <person name="Ribeiro J.M."/>
            <person name="Wides R."/>
            <person name="Salzberg S.L."/>
            <person name="Loftus B."/>
            <person name="Yandell M."/>
            <person name="Majoros W.H."/>
            <person name="Rusch D.B."/>
            <person name="Lai Z."/>
            <person name="Kraft C.L."/>
            <person name="Abril J.F."/>
            <person name="Anthouard V."/>
            <person name="Arensburger P."/>
            <person name="Atkinson P.W."/>
            <person name="Baden H."/>
            <person name="de Berardinis V."/>
            <person name="Baldwin D."/>
            <person name="Benes V."/>
            <person name="Biedler J."/>
            <person name="Blass C."/>
            <person name="Bolanos R."/>
            <person name="Boscus D."/>
            <person name="Barnstead M."/>
            <person name="Cai S."/>
            <person name="Center A."/>
            <person name="Chaturverdi K."/>
            <person name="Christophides G.K."/>
            <person name="Chrystal M.A."/>
            <person name="Clamp M."/>
            <person name="Cravchik A."/>
            <person name="Curwen V."/>
            <person name="Dana A."/>
            <person name="Delcher A."/>
            <person name="Dew I."/>
            <person name="Evans C.A."/>
            <person name="Flanigan M."/>
            <person name="Grundschober-Freimoser A."/>
            <person name="Friedli L."/>
            <person name="Gu Z."/>
            <person name="Guan P."/>
            <person name="Guigo R."/>
            <person name="Hillenmeyer M.E."/>
            <person name="Hladun S.L."/>
            <person name="Hogan J.R."/>
            <person name="Hong Y.S."/>
            <person name="Hoover J."/>
            <person name="Jaillon O."/>
            <person name="Ke Z."/>
            <person name="Kodira C."/>
            <person name="Kokoza E."/>
            <person name="Koutsos A."/>
            <person name="Letunic I."/>
            <person name="Levitsky A."/>
            <person name="Liang Y."/>
            <person name="Lin J.J."/>
            <person name="Lobo N.F."/>
            <person name="Lopez J.R."/>
            <person name="Malek J.A."/>
            <person name="McIntosh T.C."/>
            <person name="Meister S."/>
            <person name="Miller J."/>
            <person name="Mobarry C."/>
            <person name="Mongin E."/>
            <person name="Murphy S.D."/>
            <person name="O'Brochta D.A."/>
            <person name="Pfannkoch C."/>
            <person name="Qi R."/>
            <person name="Regier M.A."/>
            <person name="Remington K."/>
            <person name="Shao H."/>
            <person name="Sharakhova M.V."/>
            <person name="Sitter C.D."/>
            <person name="Shetty J."/>
            <person name="Smith T.J."/>
            <person name="Strong R."/>
            <person name="Sun J."/>
            <person name="Thomasova D."/>
            <person name="Ton L.Q."/>
            <person name="Topalis P."/>
            <person name="Tu Z."/>
            <person name="Unger M.F."/>
            <person name="Walenz B."/>
            <person name="Wang A."/>
            <person name="Wang J."/>
            <person name="Wang M."/>
            <person name="Wang X."/>
            <person name="Woodford K.J."/>
            <person name="Wortman J.R."/>
            <person name="Wu M."/>
            <person name="Yao A."/>
            <person name="Zdobnov E.M."/>
            <person name="Zhang H."/>
            <person name="Zhao Q."/>
            <person name="Zhao S."/>
            <person name="Zhu S.C."/>
            <person name="Zhimulev I."/>
            <person name="Coluzzi M."/>
            <person name="della Torre A."/>
            <person name="Roth C.W."/>
            <person name="Louis C."/>
            <person name="Kalush F."/>
            <person name="Mural R.J."/>
            <person name="Myers E.W."/>
            <person name="Adams M.D."/>
            <person name="Smith H.O."/>
            <person name="Broder S."/>
            <person name="Gardner M.J."/>
            <person name="Fraser C.M."/>
            <person name="Birney E."/>
            <person name="Bork P."/>
            <person name="Brey P.T."/>
            <person name="Venter J.C."/>
            <person name="Weissenbach J."/>
            <person name="Kafatos F.C."/>
            <person name="Collins F.H."/>
            <person name="Hoffman S.L."/>
        </authorList>
    </citation>
    <scope>NUCLEOTIDE SEQUENCE [LARGE SCALE GENOMIC DNA]</scope>
    <source>
        <strain evidence="8 9">PEST</strain>
    </source>
</reference>
<dbReference type="InterPro" id="IPR001254">
    <property type="entry name" value="Trypsin_dom"/>
</dbReference>
<dbReference type="SMART" id="SM00020">
    <property type="entry name" value="Tryp_SPc"/>
    <property type="match status" value="1"/>
</dbReference>
<dbReference type="PROSITE" id="PS50240">
    <property type="entry name" value="TRYPSIN_DOM"/>
    <property type="match status" value="1"/>
</dbReference>
<organism evidence="8 9">
    <name type="scientific">Anopheles gambiae</name>
    <name type="common">African malaria mosquito</name>
    <dbReference type="NCBI Taxonomy" id="7165"/>
    <lineage>
        <taxon>Eukaryota</taxon>
        <taxon>Metazoa</taxon>
        <taxon>Ecdysozoa</taxon>
        <taxon>Arthropoda</taxon>
        <taxon>Hexapoda</taxon>
        <taxon>Insecta</taxon>
        <taxon>Pterygota</taxon>
        <taxon>Neoptera</taxon>
        <taxon>Endopterygota</taxon>
        <taxon>Diptera</taxon>
        <taxon>Nematocera</taxon>
        <taxon>Culicoidea</taxon>
        <taxon>Culicidae</taxon>
        <taxon>Anophelinae</taxon>
        <taxon>Anopheles</taxon>
    </lineage>
</organism>
<evidence type="ECO:0000256" key="3">
    <source>
        <dbReference type="ARBA" id="ARBA00022825"/>
    </source>
</evidence>
<keyword evidence="9" id="KW-1185">Reference proteome</keyword>
<accession>A0ABK8G7S4</accession>
<sequence>MKQVNCIFIFGLFCSNAVSANKNEKATAEASVQVNDKNVTKAEETAQSGRIINGFAVDIARYPFALTLRLDGRYRSSAVVISLSCALTGADDVSPYRNSVQRVTLYGGSSSATSGGVLFQVTRIAVHPNYVPNSGVSDFNIAVLTVPTNAFGGKRYIASIPLAPDGVTIGTKCSVFGWGRTIANLPATATALRSADMYITSDATCARVWATFGVKITSNMLCAKGGKAADVCPGDYGNALVCSGRLTGVAILVTSCGNGRDAVYTKITAPSVRSFIRIQTGV</sequence>
<evidence type="ECO:0000256" key="4">
    <source>
        <dbReference type="ARBA" id="ARBA00023157"/>
    </source>
</evidence>
<dbReference type="Proteomes" id="UP000007062">
    <property type="component" value="Chromosome 3L"/>
</dbReference>
<feature type="signal peptide" evidence="6">
    <location>
        <begin position="1"/>
        <end position="20"/>
    </location>
</feature>
<keyword evidence="3" id="KW-0720">Serine protease</keyword>
<dbReference type="Gene3D" id="2.40.10.10">
    <property type="entry name" value="Trypsin-like serine proteases"/>
    <property type="match status" value="1"/>
</dbReference>
<reference evidence="8 9" key="2">
    <citation type="journal article" date="2004" name="Trends Parasitol.">
        <title>The Anopheles gambiae genome: an update.</title>
        <authorList>
            <person name="Mongin E."/>
            <person name="Louis C."/>
            <person name="Holt R.A."/>
            <person name="Birney E."/>
            <person name="Collins F.H."/>
        </authorList>
    </citation>
    <scope>NUCLEOTIDE SEQUENCE [LARGE SCALE GENOMIC DNA]</scope>
    <source>
        <strain evidence="8 9">PEST</strain>
    </source>
</reference>
<dbReference type="InterPro" id="IPR050430">
    <property type="entry name" value="Peptidase_S1"/>
</dbReference>
<name>A0ABK8G7S4_ANOGA</name>
<keyword evidence="4" id="KW-1015">Disulfide bond</keyword>
<dbReference type="EnsemblMetazoa" id="AGAP029961.R22">
    <property type="protein sequence ID" value="AGAP029961.P22"/>
    <property type="gene ID" value="AGAP029961"/>
</dbReference>
<dbReference type="PANTHER" id="PTHR24276">
    <property type="entry name" value="POLYSERASE-RELATED"/>
    <property type="match status" value="1"/>
</dbReference>
<keyword evidence="1" id="KW-0645">Protease</keyword>
<dbReference type="Pfam" id="PF00089">
    <property type="entry name" value="Trypsin"/>
    <property type="match status" value="1"/>
</dbReference>
<proteinExistence type="inferred from homology"/>
<reference evidence="8" key="3">
    <citation type="submission" date="2025-05" db="UniProtKB">
        <authorList>
            <consortium name="EnsemblMetazoa"/>
        </authorList>
    </citation>
    <scope>IDENTIFICATION</scope>
    <source>
        <strain evidence="8">PEST</strain>
    </source>
</reference>
<dbReference type="PANTHER" id="PTHR24276:SF96">
    <property type="entry name" value="PEPTIDASE S1 DOMAIN-CONTAINING PROTEIN"/>
    <property type="match status" value="1"/>
</dbReference>
<dbReference type="EMBL" id="AAAB01008838">
    <property type="status" value="NOT_ANNOTATED_CDS"/>
    <property type="molecule type" value="Genomic_DNA"/>
</dbReference>